<dbReference type="InterPro" id="IPR004240">
    <property type="entry name" value="EMP70"/>
</dbReference>
<comment type="similarity">
    <text evidence="2 7">Belongs to the nonaspanin (TM9SF) (TC 9.A.2) family.</text>
</comment>
<keyword evidence="3 7" id="KW-0812">Transmembrane</keyword>
<sequence length="342" mass="38183">MKVDMHCKQLCVADLSHGEMKGESPNEMGRAIRKKYHNNWIVDNIPAASTVEDDSQVITRYSQGFLMGFIAGDTKKAYVHNHVNIEIQYHAVETDPTKGRIVRFSVEPFSIKHELEASANDDDGPPVGEDGAVWDKEHTKYGMVYARGREPQEAAGRVLFTYDVIWRENKELRWALRWDIYLSMVDAIPASVRWFDITKSLVAVILLAAILVWNLGRDFLRYNNILASGDGDFTGYNRLANGEETAEGLEEFGWKLVHADVFGPPSFSPLLLSVACGTGAQLLYMAVLVYVNHPSLYVVESDLGGPRQDVSCTPQCRVGVSREAWLDVQPSAAFPSRALQCA</sequence>
<comment type="caution">
    <text evidence="7">Lacks conserved residue(s) required for the propagation of feature annotation.</text>
</comment>
<keyword evidence="4" id="KW-0732">Signal</keyword>
<dbReference type="PANTHER" id="PTHR10766:SF111">
    <property type="entry name" value="TRANSMEMBRANE 9 SUPERFAMILY MEMBER 2"/>
    <property type="match status" value="1"/>
</dbReference>
<reference evidence="8 9" key="1">
    <citation type="submission" date="2024-10" db="EMBL/GenBank/DDBJ databases">
        <title>Updated reference genomes for cyclostephanoid diatoms.</title>
        <authorList>
            <person name="Roberts W.R."/>
            <person name="Alverson A.J."/>
        </authorList>
    </citation>
    <scope>NUCLEOTIDE SEQUENCE [LARGE SCALE GENOMIC DNA]</scope>
    <source>
        <strain evidence="8 9">AJA010-31</strain>
    </source>
</reference>
<gene>
    <name evidence="8" type="ORF">ACHAWO_008106</name>
</gene>
<evidence type="ECO:0000256" key="1">
    <source>
        <dbReference type="ARBA" id="ARBA00004141"/>
    </source>
</evidence>
<proteinExistence type="inferred from homology"/>
<name>A0ABD3NTB6_9STRA</name>
<evidence type="ECO:0000313" key="9">
    <source>
        <dbReference type="Proteomes" id="UP001530400"/>
    </source>
</evidence>
<evidence type="ECO:0000256" key="5">
    <source>
        <dbReference type="ARBA" id="ARBA00022989"/>
    </source>
</evidence>
<dbReference type="GO" id="GO:0005737">
    <property type="term" value="C:cytoplasm"/>
    <property type="evidence" value="ECO:0007669"/>
    <property type="project" value="UniProtKB-ARBA"/>
</dbReference>
<evidence type="ECO:0000256" key="4">
    <source>
        <dbReference type="ARBA" id="ARBA00022729"/>
    </source>
</evidence>
<comment type="subcellular location">
    <subcellularLocation>
        <location evidence="1">Membrane</location>
        <topology evidence="1">Multi-pass membrane protein</topology>
    </subcellularLocation>
</comment>
<dbReference type="GO" id="GO:0016020">
    <property type="term" value="C:membrane"/>
    <property type="evidence" value="ECO:0007669"/>
    <property type="project" value="UniProtKB-SubCell"/>
</dbReference>
<dbReference type="Proteomes" id="UP001530400">
    <property type="component" value="Unassembled WGS sequence"/>
</dbReference>
<dbReference type="PANTHER" id="PTHR10766">
    <property type="entry name" value="TRANSMEMBRANE 9 SUPERFAMILY PROTEIN"/>
    <property type="match status" value="1"/>
</dbReference>
<accession>A0ABD3NTB6</accession>
<evidence type="ECO:0000313" key="8">
    <source>
        <dbReference type="EMBL" id="KAL3779200.1"/>
    </source>
</evidence>
<feature type="transmembrane region" description="Helical" evidence="7">
    <location>
        <begin position="197"/>
        <end position="216"/>
    </location>
</feature>
<protein>
    <recommendedName>
        <fullName evidence="7">Transmembrane 9 superfamily member</fullName>
    </recommendedName>
</protein>
<comment type="caution">
    <text evidence="8">The sequence shown here is derived from an EMBL/GenBank/DDBJ whole genome shotgun (WGS) entry which is preliminary data.</text>
</comment>
<keyword evidence="9" id="KW-1185">Reference proteome</keyword>
<keyword evidence="5 7" id="KW-1133">Transmembrane helix</keyword>
<organism evidence="8 9">
    <name type="scientific">Cyclotella atomus</name>
    <dbReference type="NCBI Taxonomy" id="382360"/>
    <lineage>
        <taxon>Eukaryota</taxon>
        <taxon>Sar</taxon>
        <taxon>Stramenopiles</taxon>
        <taxon>Ochrophyta</taxon>
        <taxon>Bacillariophyta</taxon>
        <taxon>Coscinodiscophyceae</taxon>
        <taxon>Thalassiosirophycidae</taxon>
        <taxon>Stephanodiscales</taxon>
        <taxon>Stephanodiscaceae</taxon>
        <taxon>Cyclotella</taxon>
    </lineage>
</organism>
<evidence type="ECO:0000256" key="2">
    <source>
        <dbReference type="ARBA" id="ARBA00005227"/>
    </source>
</evidence>
<evidence type="ECO:0000256" key="6">
    <source>
        <dbReference type="ARBA" id="ARBA00023136"/>
    </source>
</evidence>
<evidence type="ECO:0000256" key="3">
    <source>
        <dbReference type="ARBA" id="ARBA00022692"/>
    </source>
</evidence>
<dbReference type="Pfam" id="PF02990">
    <property type="entry name" value="EMP70"/>
    <property type="match status" value="1"/>
</dbReference>
<dbReference type="AlphaFoldDB" id="A0ABD3NTB6"/>
<dbReference type="EMBL" id="JALLPJ020000949">
    <property type="protein sequence ID" value="KAL3779200.1"/>
    <property type="molecule type" value="Genomic_DNA"/>
</dbReference>
<keyword evidence="6 7" id="KW-0472">Membrane</keyword>
<evidence type="ECO:0000256" key="7">
    <source>
        <dbReference type="RuleBase" id="RU363079"/>
    </source>
</evidence>